<gene>
    <name evidence="1" type="ORF">ACAOBT_LOCUS15499</name>
</gene>
<dbReference type="EMBL" id="CAKOFQ010006936">
    <property type="protein sequence ID" value="CAH1983317.1"/>
    <property type="molecule type" value="Genomic_DNA"/>
</dbReference>
<evidence type="ECO:0000313" key="1">
    <source>
        <dbReference type="EMBL" id="CAH1983317.1"/>
    </source>
</evidence>
<organism evidence="1 2">
    <name type="scientific">Acanthoscelides obtectus</name>
    <name type="common">Bean weevil</name>
    <name type="synonym">Bruchus obtectus</name>
    <dbReference type="NCBI Taxonomy" id="200917"/>
    <lineage>
        <taxon>Eukaryota</taxon>
        <taxon>Metazoa</taxon>
        <taxon>Ecdysozoa</taxon>
        <taxon>Arthropoda</taxon>
        <taxon>Hexapoda</taxon>
        <taxon>Insecta</taxon>
        <taxon>Pterygota</taxon>
        <taxon>Neoptera</taxon>
        <taxon>Endopterygota</taxon>
        <taxon>Coleoptera</taxon>
        <taxon>Polyphaga</taxon>
        <taxon>Cucujiformia</taxon>
        <taxon>Chrysomeloidea</taxon>
        <taxon>Chrysomelidae</taxon>
        <taxon>Bruchinae</taxon>
        <taxon>Bruchini</taxon>
        <taxon>Acanthoscelides</taxon>
    </lineage>
</organism>
<reference evidence="1" key="1">
    <citation type="submission" date="2022-03" db="EMBL/GenBank/DDBJ databases">
        <authorList>
            <person name="Sayadi A."/>
        </authorList>
    </citation>
    <scope>NUCLEOTIDE SEQUENCE</scope>
</reference>
<dbReference type="Proteomes" id="UP001152888">
    <property type="component" value="Unassembled WGS sequence"/>
</dbReference>
<keyword evidence="2" id="KW-1185">Reference proteome</keyword>
<protein>
    <submittedName>
        <fullName evidence="1">Uncharacterized protein</fullName>
    </submittedName>
</protein>
<sequence>MIRPKSMVSLVMNNEGARVTKAIQDKTVRLNTYPVILVHV</sequence>
<evidence type="ECO:0000313" key="2">
    <source>
        <dbReference type="Proteomes" id="UP001152888"/>
    </source>
</evidence>
<dbReference type="AlphaFoldDB" id="A0A9P0L3E8"/>
<comment type="caution">
    <text evidence="1">The sequence shown here is derived from an EMBL/GenBank/DDBJ whole genome shotgun (WGS) entry which is preliminary data.</text>
</comment>
<name>A0A9P0L3E8_ACAOB</name>
<proteinExistence type="predicted"/>
<accession>A0A9P0L3E8</accession>